<protein>
    <recommendedName>
        <fullName evidence="1">Serine aminopeptidase S33 domain-containing protein</fullName>
    </recommendedName>
</protein>
<dbReference type="Gene3D" id="3.40.50.1820">
    <property type="entry name" value="alpha/beta hydrolase"/>
    <property type="match status" value="1"/>
</dbReference>
<name>A0A9X0HIY1_SOLP1</name>
<dbReference type="InterPro" id="IPR051044">
    <property type="entry name" value="MAG_DAG_Lipase"/>
</dbReference>
<dbReference type="InterPro" id="IPR029058">
    <property type="entry name" value="AB_hydrolase_fold"/>
</dbReference>
<dbReference type="Proteomes" id="UP000054223">
    <property type="component" value="Unassembled WGS sequence"/>
</dbReference>
<dbReference type="Pfam" id="PF12146">
    <property type="entry name" value="Hydrolase_4"/>
    <property type="match status" value="1"/>
</dbReference>
<sequence length="322" mass="36339">MPAANAYLPDVLEGFEQLFIEQLADYEGPVRCTLVRPQAPPPATGRAVLYVHGFSDYFFQQELAEQWQQHGFRFYALDLRKYGRSLLPHQRANNVRHLGEYFADLDAALSQLQAEGARTIVLNAHSTGGLIAALYADGGTRRAAVAALVLNSPFLEMNQPWLLRRVALPVITRLGAVAPNFSLPARLPWGYGQSLHRQHHGEWDYNLIWKPIEVFPVNFGWLRAIRQGHTRVARGLQVQQPMLVLHSARTVRRYHPFSDEYFGADGVLNVQHIRTLAPRLGPQVTVCAIEGGMHDLVLSRPEVRAEVYRVMFGWVQQALPPL</sequence>
<dbReference type="SUPFAM" id="SSF53474">
    <property type="entry name" value="alpha/beta-Hydrolases"/>
    <property type="match status" value="1"/>
</dbReference>
<feature type="domain" description="Serine aminopeptidase S33" evidence="1">
    <location>
        <begin position="46"/>
        <end position="248"/>
    </location>
</feature>
<proteinExistence type="predicted"/>
<accession>A0A9X0HIY1</accession>
<evidence type="ECO:0000313" key="3">
    <source>
        <dbReference type="Proteomes" id="UP000054223"/>
    </source>
</evidence>
<evidence type="ECO:0000259" key="1">
    <source>
        <dbReference type="Pfam" id="PF12146"/>
    </source>
</evidence>
<dbReference type="InterPro" id="IPR022742">
    <property type="entry name" value="Hydrolase_4"/>
</dbReference>
<dbReference type="EMBL" id="LNAL01000008">
    <property type="protein sequence ID" value="KUG06732.1"/>
    <property type="molecule type" value="Genomic_DNA"/>
</dbReference>
<organism evidence="2 3">
    <name type="scientific">Solirubrum puertoriconensis</name>
    <dbReference type="NCBI Taxonomy" id="1751427"/>
    <lineage>
        <taxon>Bacteria</taxon>
        <taxon>Pseudomonadati</taxon>
        <taxon>Bacteroidota</taxon>
        <taxon>Cytophagia</taxon>
        <taxon>Cytophagales</taxon>
    </lineage>
</organism>
<dbReference type="OrthoDB" id="9801217at2"/>
<reference evidence="2 3" key="1">
    <citation type="submission" date="2015-11" db="EMBL/GenBank/DDBJ databases">
        <title>Solirubrum puertoriconensis gen. nov. an environmental bacteria isolated in Puerto Rico.</title>
        <authorList>
            <person name="Cuebas-Irizarry M.F."/>
            <person name="Montalvo-Rodriguez R."/>
        </authorList>
    </citation>
    <scope>NUCLEOTIDE SEQUENCE [LARGE SCALE GENOMIC DNA]</scope>
    <source>
        <strain evidence="2 3">MC1A</strain>
    </source>
</reference>
<gene>
    <name evidence="2" type="ORF">ASU33_05190</name>
</gene>
<evidence type="ECO:0000313" key="2">
    <source>
        <dbReference type="EMBL" id="KUG06732.1"/>
    </source>
</evidence>
<keyword evidence="3" id="KW-1185">Reference proteome</keyword>
<dbReference type="PANTHER" id="PTHR11614">
    <property type="entry name" value="PHOSPHOLIPASE-RELATED"/>
    <property type="match status" value="1"/>
</dbReference>
<dbReference type="AlphaFoldDB" id="A0A9X0HIY1"/>
<comment type="caution">
    <text evidence="2">The sequence shown here is derived from an EMBL/GenBank/DDBJ whole genome shotgun (WGS) entry which is preliminary data.</text>
</comment>
<dbReference type="RefSeq" id="WP_059072424.1">
    <property type="nucleotide sequence ID" value="NZ_LNAL01000008.1"/>
</dbReference>